<keyword evidence="17" id="KW-1185">Reference proteome</keyword>
<organism evidence="16 17">
    <name type="scientific">Halomonas organivorans</name>
    <dbReference type="NCBI Taxonomy" id="257772"/>
    <lineage>
        <taxon>Bacteria</taxon>
        <taxon>Pseudomonadati</taxon>
        <taxon>Pseudomonadota</taxon>
        <taxon>Gammaproteobacteria</taxon>
        <taxon>Oceanospirillales</taxon>
        <taxon>Halomonadaceae</taxon>
        <taxon>Halomonas</taxon>
    </lineage>
</organism>
<evidence type="ECO:0000256" key="7">
    <source>
        <dbReference type="ARBA" id="ARBA00022475"/>
    </source>
</evidence>
<dbReference type="GO" id="GO:0006011">
    <property type="term" value="P:UDP-alpha-D-glucose metabolic process"/>
    <property type="evidence" value="ECO:0007669"/>
    <property type="project" value="InterPro"/>
</dbReference>
<evidence type="ECO:0000256" key="9">
    <source>
        <dbReference type="ARBA" id="ARBA00022636"/>
    </source>
</evidence>
<evidence type="ECO:0000256" key="12">
    <source>
        <dbReference type="ARBA" id="ARBA00022989"/>
    </source>
</evidence>
<evidence type="ECO:0000256" key="4">
    <source>
        <dbReference type="ARBA" id="ARBA00010714"/>
    </source>
</evidence>
<comment type="subunit">
    <text evidence="5 15">Tightly associated with the cellulose synthase catalytic subunit.</text>
</comment>
<comment type="pathway">
    <text evidence="3 15">Glycan metabolism; bacterial cellulose biosynthesis.</text>
</comment>
<protein>
    <recommendedName>
        <fullName evidence="6 15">Cyclic di-GMP-binding protein</fullName>
    </recommendedName>
    <alternativeName>
        <fullName evidence="14 15">Cellulose synthase regulatory subunit</fullName>
    </alternativeName>
</protein>
<comment type="subcellular location">
    <subcellularLocation>
        <location evidence="2">Cell inner membrane</location>
        <topology evidence="2">Single-pass membrane protein</topology>
    </subcellularLocation>
</comment>
<dbReference type="InterPro" id="IPR018513">
    <property type="entry name" value="Cell_synthase_bac"/>
</dbReference>
<dbReference type="PANTHER" id="PTHR39083:SF1">
    <property type="entry name" value="CYCLIC DI-GMP-BINDING PROTEIN"/>
    <property type="match status" value="1"/>
</dbReference>
<dbReference type="Gene3D" id="2.60.120.260">
    <property type="entry name" value="Galactose-binding domain-like"/>
    <property type="match status" value="2"/>
</dbReference>
<dbReference type="Pfam" id="PF03170">
    <property type="entry name" value="BcsB"/>
    <property type="match status" value="1"/>
</dbReference>
<dbReference type="EMBL" id="JACHXM010000007">
    <property type="protein sequence ID" value="MBB3141018.1"/>
    <property type="molecule type" value="Genomic_DNA"/>
</dbReference>
<evidence type="ECO:0000256" key="1">
    <source>
        <dbReference type="ARBA" id="ARBA00002057"/>
    </source>
</evidence>
<keyword evidence="7 15" id="KW-1003">Cell membrane</keyword>
<gene>
    <name evidence="16" type="ORF">FHR96_001892</name>
</gene>
<feature type="signal peptide" evidence="15">
    <location>
        <begin position="1"/>
        <end position="19"/>
    </location>
</feature>
<keyword evidence="11 15" id="KW-0135">Cellulose biosynthesis</keyword>
<accession>A0A7W5G535</accession>
<comment type="function">
    <text evidence="1 15">Binds the cellulose synthase activator, bis-(3'-5') cyclic diguanylic acid (c-di-GMP).</text>
</comment>
<evidence type="ECO:0000256" key="8">
    <source>
        <dbReference type="ARBA" id="ARBA00022519"/>
    </source>
</evidence>
<reference evidence="16 17" key="1">
    <citation type="submission" date="2020-08" db="EMBL/GenBank/DDBJ databases">
        <title>Genomic Encyclopedia of Type Strains, Phase III (KMG-III): the genomes of soil and plant-associated and newly described type strains.</title>
        <authorList>
            <person name="Whitman W."/>
        </authorList>
    </citation>
    <scope>NUCLEOTIDE SEQUENCE [LARGE SCALE GENOMIC DNA]</scope>
    <source>
        <strain evidence="16 17">CECT 5995</strain>
    </source>
</reference>
<evidence type="ECO:0000256" key="14">
    <source>
        <dbReference type="ARBA" id="ARBA00033444"/>
    </source>
</evidence>
<keyword evidence="8 15" id="KW-0997">Cell inner membrane</keyword>
<evidence type="ECO:0000256" key="11">
    <source>
        <dbReference type="ARBA" id="ARBA00022916"/>
    </source>
</evidence>
<keyword evidence="15" id="KW-0732">Signal</keyword>
<evidence type="ECO:0000256" key="2">
    <source>
        <dbReference type="ARBA" id="ARBA00004377"/>
    </source>
</evidence>
<evidence type="ECO:0000256" key="15">
    <source>
        <dbReference type="RuleBase" id="RU365021"/>
    </source>
</evidence>
<evidence type="ECO:0000256" key="13">
    <source>
        <dbReference type="ARBA" id="ARBA00023136"/>
    </source>
</evidence>
<dbReference type="PRINTS" id="PR01440">
    <property type="entry name" value="CELLSNTHASEB"/>
</dbReference>
<keyword evidence="13 15" id="KW-0472">Membrane</keyword>
<dbReference type="Proteomes" id="UP000525987">
    <property type="component" value="Unassembled WGS sequence"/>
</dbReference>
<proteinExistence type="inferred from homology"/>
<sequence>MRHRWLFSLLLALALPAQAQTTPVMEPQASQAPSMLADDAAPVTERSLRLEHLARSGLELSGLSPARQLEFGVRGDRLVTRATLDLRYTPSPSLLGDVSHLKVYLNDDLMGSVPLSSTAAPGNAQRARLDLDPRLIGDFNRLRLELVGHYTDICEDPSHSSIWLALGSDSTLTLEEQSLPLANDLARLPRPFFYPRDDASLEVPFVLPAEPTLEMQRAGGIIASWFGIHADWRGQHFPVSFDTPPRRHSVVLATNDRRPDFLADYPAVDGPTLELISHPESPYAKMLLVLGRDDDDLVEAARALALGDVLLRGQSASVEALDTLAPRQPYDAPAWIPTDRPVRFDELIDYPSQLHADGMEPAPLNLALRIPPDLFVWNDEQVDLELGYRYSPPSVDAGSRLDVSINGEYLQSFPLKTDGGNAETDRFQVPLLQDWLGGQRRVDIPSLTLGALNQLRFDFAYANRVGGTSHDECSTVLPVAHQVSIDEQSTIDLSGFPHYLAMPALRTFANAGFPFSRLADLSQTLVVMPAAPSADELSALFDNLGRIGAQTGYPGVAVRLTDDWHSASDIDADILAIGSLPDTLEDPQPIVALGTDARSRLRIASDAMTRDGLGAKEVQADSDVSVRAHGALAAILEMPSPYFDERSVVAMLAPQPADQRLLNAALNDPARIAQIHGSVSLIRDSGVNSQMVGERYYIGHLPWTTWLWYHLSTHPWLIAGVAVFAVLLVAFLLWRILRRLGARRLAAGRE</sequence>
<dbReference type="GO" id="GO:0030244">
    <property type="term" value="P:cellulose biosynthetic process"/>
    <property type="evidence" value="ECO:0007669"/>
    <property type="project" value="UniProtKB-KW"/>
</dbReference>
<name>A0A7W5G535_9GAMM</name>
<dbReference type="AlphaFoldDB" id="A0A7W5G535"/>
<dbReference type="InterPro" id="IPR003920">
    <property type="entry name" value="Cell_synth_B"/>
</dbReference>
<dbReference type="NCBIfam" id="NF008323">
    <property type="entry name" value="PRK11114.1-1"/>
    <property type="match status" value="1"/>
</dbReference>
<evidence type="ECO:0000256" key="3">
    <source>
        <dbReference type="ARBA" id="ARBA00005186"/>
    </source>
</evidence>
<dbReference type="UniPathway" id="UPA00694"/>
<evidence type="ECO:0000256" key="5">
    <source>
        <dbReference type="ARBA" id="ARBA00011437"/>
    </source>
</evidence>
<feature type="transmembrane region" description="Helical" evidence="15">
    <location>
        <begin position="716"/>
        <end position="734"/>
    </location>
</feature>
<dbReference type="RefSeq" id="WP_183387406.1">
    <property type="nucleotide sequence ID" value="NZ_JACHXM010000007.1"/>
</dbReference>
<feature type="chain" id="PRO_5031597800" description="Cyclic di-GMP-binding protein" evidence="15">
    <location>
        <begin position="20"/>
        <end position="750"/>
    </location>
</feature>
<evidence type="ECO:0000313" key="17">
    <source>
        <dbReference type="Proteomes" id="UP000525987"/>
    </source>
</evidence>
<keyword evidence="10 15" id="KW-0812">Transmembrane</keyword>
<evidence type="ECO:0000256" key="10">
    <source>
        <dbReference type="ARBA" id="ARBA00022692"/>
    </source>
</evidence>
<evidence type="ECO:0000313" key="16">
    <source>
        <dbReference type="EMBL" id="MBB3141018.1"/>
    </source>
</evidence>
<evidence type="ECO:0000256" key="6">
    <source>
        <dbReference type="ARBA" id="ARBA00021844"/>
    </source>
</evidence>
<keyword evidence="9 15" id="KW-0973">c-di-GMP</keyword>
<comment type="similarity">
    <text evidence="4 15">Belongs to the AcsB/BcsB family.</text>
</comment>
<comment type="caution">
    <text evidence="16">The sequence shown here is derived from an EMBL/GenBank/DDBJ whole genome shotgun (WGS) entry which is preliminary data.</text>
</comment>
<dbReference type="PANTHER" id="PTHR39083">
    <property type="entry name" value="CYCLIC DI-GMP-BINDING PROTEIN"/>
    <property type="match status" value="1"/>
</dbReference>
<keyword evidence="12 15" id="KW-1133">Transmembrane helix</keyword>
<dbReference type="GO" id="GO:0005886">
    <property type="term" value="C:plasma membrane"/>
    <property type="evidence" value="ECO:0007669"/>
    <property type="project" value="UniProtKB-SubCell"/>
</dbReference>
<dbReference type="NCBIfam" id="NF008325">
    <property type="entry name" value="PRK11114.1-3"/>
    <property type="match status" value="1"/>
</dbReference>